<dbReference type="Proteomes" id="UP000249547">
    <property type="component" value="Unassembled WGS sequence"/>
</dbReference>
<dbReference type="Pfam" id="PF01103">
    <property type="entry name" value="Omp85"/>
    <property type="match status" value="1"/>
</dbReference>
<evidence type="ECO:0000259" key="6">
    <source>
        <dbReference type="PROSITE" id="PS51779"/>
    </source>
</evidence>
<accession>A0A327R3X1</accession>
<dbReference type="Pfam" id="PF07244">
    <property type="entry name" value="POTRA"/>
    <property type="match status" value="1"/>
</dbReference>
<dbReference type="PROSITE" id="PS51779">
    <property type="entry name" value="POTRA"/>
    <property type="match status" value="1"/>
</dbReference>
<keyword evidence="5" id="KW-0998">Cell outer membrane</keyword>
<keyword evidence="2" id="KW-0812">Transmembrane</keyword>
<feature type="domain" description="POTRA" evidence="6">
    <location>
        <begin position="20"/>
        <end position="96"/>
    </location>
</feature>
<dbReference type="GO" id="GO:0019867">
    <property type="term" value="C:outer membrane"/>
    <property type="evidence" value="ECO:0007669"/>
    <property type="project" value="InterPro"/>
</dbReference>
<keyword evidence="8" id="KW-1185">Reference proteome</keyword>
<dbReference type="AlphaFoldDB" id="A0A327R3X1"/>
<dbReference type="InterPro" id="IPR000184">
    <property type="entry name" value="Bac_surfAg_D15"/>
</dbReference>
<gene>
    <name evidence="7" type="ORF">LX64_00076</name>
</gene>
<evidence type="ECO:0000313" key="7">
    <source>
        <dbReference type="EMBL" id="RAJ10474.1"/>
    </source>
</evidence>
<evidence type="ECO:0000313" key="8">
    <source>
        <dbReference type="Proteomes" id="UP000249547"/>
    </source>
</evidence>
<name>A0A327R3X1_9BACT</name>
<dbReference type="InterPro" id="IPR034746">
    <property type="entry name" value="POTRA"/>
</dbReference>
<protein>
    <submittedName>
        <fullName evidence="7">Surface antigen-like variable number repeat protein</fullName>
    </submittedName>
</protein>
<keyword evidence="4" id="KW-0472">Membrane</keyword>
<proteinExistence type="predicted"/>
<organism evidence="7 8">
    <name type="scientific">Chitinophaga skermanii</name>
    <dbReference type="NCBI Taxonomy" id="331697"/>
    <lineage>
        <taxon>Bacteria</taxon>
        <taxon>Pseudomonadati</taxon>
        <taxon>Bacteroidota</taxon>
        <taxon>Chitinophagia</taxon>
        <taxon>Chitinophagales</taxon>
        <taxon>Chitinophagaceae</taxon>
        <taxon>Chitinophaga</taxon>
    </lineage>
</organism>
<dbReference type="EMBL" id="QLLL01000001">
    <property type="protein sequence ID" value="RAJ10474.1"/>
    <property type="molecule type" value="Genomic_DNA"/>
</dbReference>
<evidence type="ECO:0000256" key="4">
    <source>
        <dbReference type="ARBA" id="ARBA00023136"/>
    </source>
</evidence>
<sequence length="454" mass="52439">MPAFAQQQDTVVPTGSEPYIIIKKVIVEGNKKTRPSIIQREVRIQPGDTIYYKDLANTLEAARKQVLNTSLFLAVNTNIRNWEGNQADFVVDVAERWYTIALPVFKLADRNFNVWWVDQKRSLNRVNLGVRGFQDNLTGRGDKLSMEVQVGYTQKVLLGYTLPYIDKKLRHGVGFLVSYSRSREINDSTNLNKQVFFRQDEFLREVSLFALTYSFRPAINARHQVWLSYNTESVADTIAKRNPSYLGDGRTKAKYLELLYRFNYIDADSWIYPLKGTSFQGEIAQAGFFGLADVKYTKLRVKATQYWQLQKKWYAAVGARVQARFPSDQPYFMMKGMGYNEDYLRGLEYYVVDGTNFAIAKTTLRYELLSFNVHLPLIPKKFRSVPFRIYGKAYADGGYSYNKFPGNSFLNERFLYTGGIGLDIVSFYDTCLRIEYSANQFGQKGLFLHTKIDM</sequence>
<dbReference type="PANTHER" id="PTHR12815:SF47">
    <property type="entry name" value="TRANSLOCATION AND ASSEMBLY MODULE SUBUNIT TAMA"/>
    <property type="match status" value="1"/>
</dbReference>
<keyword evidence="3" id="KW-0732">Signal</keyword>
<comment type="subcellular location">
    <subcellularLocation>
        <location evidence="1">Membrane</location>
    </subcellularLocation>
</comment>
<dbReference type="InterPro" id="IPR010827">
    <property type="entry name" value="BamA/TamA_POTRA"/>
</dbReference>
<evidence type="ECO:0000256" key="2">
    <source>
        <dbReference type="ARBA" id="ARBA00022692"/>
    </source>
</evidence>
<dbReference type="PANTHER" id="PTHR12815">
    <property type="entry name" value="SORTING AND ASSEMBLY MACHINERY SAMM50 PROTEIN FAMILY MEMBER"/>
    <property type="match status" value="1"/>
</dbReference>
<reference evidence="7 8" key="1">
    <citation type="submission" date="2018-06" db="EMBL/GenBank/DDBJ databases">
        <title>Genomic Encyclopedia of Archaeal and Bacterial Type Strains, Phase II (KMG-II): from individual species to whole genera.</title>
        <authorList>
            <person name="Goeker M."/>
        </authorList>
    </citation>
    <scope>NUCLEOTIDE SEQUENCE [LARGE SCALE GENOMIC DNA]</scope>
    <source>
        <strain evidence="7 8">DSM 23857</strain>
    </source>
</reference>
<dbReference type="Gene3D" id="3.10.20.310">
    <property type="entry name" value="membrane protein fhac"/>
    <property type="match status" value="1"/>
</dbReference>
<comment type="caution">
    <text evidence="7">The sequence shown here is derived from an EMBL/GenBank/DDBJ whole genome shotgun (WGS) entry which is preliminary data.</text>
</comment>
<evidence type="ECO:0000256" key="1">
    <source>
        <dbReference type="ARBA" id="ARBA00004370"/>
    </source>
</evidence>
<dbReference type="Gene3D" id="2.40.160.50">
    <property type="entry name" value="membrane protein fhac: a member of the omp85/tpsb transporter family"/>
    <property type="match status" value="1"/>
</dbReference>
<dbReference type="InterPro" id="IPR039910">
    <property type="entry name" value="D15-like"/>
</dbReference>
<evidence type="ECO:0000256" key="5">
    <source>
        <dbReference type="ARBA" id="ARBA00023237"/>
    </source>
</evidence>
<evidence type="ECO:0000256" key="3">
    <source>
        <dbReference type="ARBA" id="ARBA00022729"/>
    </source>
</evidence>